<gene>
    <name evidence="2" type="ORF">COLO4_38014</name>
</gene>
<name>A0A1R3FXI5_9ROSI</name>
<organism evidence="2 3">
    <name type="scientific">Corchorus olitorius</name>
    <dbReference type="NCBI Taxonomy" id="93759"/>
    <lineage>
        <taxon>Eukaryota</taxon>
        <taxon>Viridiplantae</taxon>
        <taxon>Streptophyta</taxon>
        <taxon>Embryophyta</taxon>
        <taxon>Tracheophyta</taxon>
        <taxon>Spermatophyta</taxon>
        <taxon>Magnoliopsida</taxon>
        <taxon>eudicotyledons</taxon>
        <taxon>Gunneridae</taxon>
        <taxon>Pentapetalae</taxon>
        <taxon>rosids</taxon>
        <taxon>malvids</taxon>
        <taxon>Malvales</taxon>
        <taxon>Malvaceae</taxon>
        <taxon>Grewioideae</taxon>
        <taxon>Apeibeae</taxon>
        <taxon>Corchorus</taxon>
    </lineage>
</organism>
<evidence type="ECO:0000313" key="2">
    <source>
        <dbReference type="EMBL" id="OMO50564.1"/>
    </source>
</evidence>
<comment type="caution">
    <text evidence="2">The sequence shown here is derived from an EMBL/GenBank/DDBJ whole genome shotgun (WGS) entry which is preliminary data.</text>
</comment>
<dbReference type="Proteomes" id="UP000187203">
    <property type="component" value="Unassembled WGS sequence"/>
</dbReference>
<feature type="coiled-coil region" evidence="1">
    <location>
        <begin position="30"/>
        <end position="64"/>
    </location>
</feature>
<proteinExistence type="predicted"/>
<keyword evidence="1" id="KW-0175">Coiled coil</keyword>
<protein>
    <submittedName>
        <fullName evidence="2">Uncharacterized protein</fullName>
    </submittedName>
</protein>
<dbReference type="EMBL" id="AWUE01024501">
    <property type="protein sequence ID" value="OMO50564.1"/>
    <property type="molecule type" value="Genomic_DNA"/>
</dbReference>
<evidence type="ECO:0000313" key="3">
    <source>
        <dbReference type="Proteomes" id="UP000187203"/>
    </source>
</evidence>
<reference evidence="3" key="1">
    <citation type="submission" date="2013-09" db="EMBL/GenBank/DDBJ databases">
        <title>Corchorus olitorius genome sequencing.</title>
        <authorList>
            <person name="Alam M."/>
            <person name="Haque M.S."/>
            <person name="Islam M.S."/>
            <person name="Emdad E.M."/>
            <person name="Islam M.M."/>
            <person name="Ahmed B."/>
            <person name="Halim A."/>
            <person name="Hossen Q.M.M."/>
            <person name="Hossain M.Z."/>
            <person name="Ahmed R."/>
            <person name="Khan M.M."/>
            <person name="Islam R."/>
            <person name="Rashid M.M."/>
            <person name="Khan S.A."/>
            <person name="Rahman M.S."/>
            <person name="Alam M."/>
            <person name="Yahiya A.S."/>
            <person name="Khan M.S."/>
            <person name="Azam M.S."/>
            <person name="Haque T."/>
            <person name="Lashkar M.Z.H."/>
            <person name="Akhand A.I."/>
            <person name="Morshed G."/>
            <person name="Roy S."/>
            <person name="Uddin K.S."/>
            <person name="Rabeya T."/>
            <person name="Hossain A.S."/>
            <person name="Chowdhury A."/>
            <person name="Snigdha A.R."/>
            <person name="Mortoza M.S."/>
            <person name="Matin S.A."/>
            <person name="Hoque S.M.E."/>
            <person name="Islam M.K."/>
            <person name="Roy D.K."/>
            <person name="Haider R."/>
            <person name="Moosa M.M."/>
            <person name="Elias S.M."/>
            <person name="Hasan A.M."/>
            <person name="Jahan S."/>
            <person name="Shafiuddin M."/>
            <person name="Mahmood N."/>
            <person name="Shommy N.S."/>
        </authorList>
    </citation>
    <scope>NUCLEOTIDE SEQUENCE [LARGE SCALE GENOMIC DNA]</scope>
    <source>
        <strain evidence="3">cv. O-4</strain>
    </source>
</reference>
<sequence>MEQLDDSCLLMTRKECRGLQNKVDRERKTKEDVECLHGSLEKKFAELEAKFSKLEKDNSALTSDYASLKKVKVENAGTFEIFKIQMQKEIEDLKVSLDEKVGECKKKDAEIDGIVAQASDRGKDTPPENVEEYDVAVGDKTSEVVEAPACDVLILPSEQGFTTDDLLRVAQDELVRNDDIDGASLWLVKLLVVVRPFSTFVIVSGAHIGLVGRLLGRSVPIASLPVLGPLRGFVVEPLGGVHYFPYLCKDRFLATAHKSGAMLTRGSLLDDRPQVGGHAKSGLDLRRSPPLAGVEPFAGDHYFPYLWRDRFLATAHKSGVMLSQGWIFVDRLACWRCRGSC</sequence>
<dbReference type="AlphaFoldDB" id="A0A1R3FXI5"/>
<evidence type="ECO:0000256" key="1">
    <source>
        <dbReference type="SAM" id="Coils"/>
    </source>
</evidence>
<keyword evidence="3" id="KW-1185">Reference proteome</keyword>
<accession>A0A1R3FXI5</accession>